<comment type="subcellular location">
    <subcellularLocation>
        <location evidence="1">Cell membrane</location>
        <topology evidence="1">Single-pass type I membrane protein</topology>
    </subcellularLocation>
</comment>
<dbReference type="InterPro" id="IPR046956">
    <property type="entry name" value="RLP23-like"/>
</dbReference>
<evidence type="ECO:0000256" key="1">
    <source>
        <dbReference type="ARBA" id="ARBA00004251"/>
    </source>
</evidence>
<dbReference type="SMART" id="SM00365">
    <property type="entry name" value="LRR_SD22"/>
    <property type="match status" value="6"/>
</dbReference>
<keyword evidence="14" id="KW-1185">Reference proteome</keyword>
<keyword evidence="7" id="KW-0677">Repeat</keyword>
<evidence type="ECO:0000256" key="10">
    <source>
        <dbReference type="ARBA" id="ARBA00023180"/>
    </source>
</evidence>
<name>A0A803M0C9_CHEQI</name>
<evidence type="ECO:0000256" key="7">
    <source>
        <dbReference type="ARBA" id="ARBA00022737"/>
    </source>
</evidence>
<dbReference type="FunFam" id="3.80.10.10:FF:000453">
    <property type="entry name" value="Leucine-rich receptor-like protein kinase family protein"/>
    <property type="match status" value="1"/>
</dbReference>
<dbReference type="GO" id="GO:0009791">
    <property type="term" value="P:post-embryonic development"/>
    <property type="evidence" value="ECO:0007669"/>
    <property type="project" value="UniProtKB-ARBA"/>
</dbReference>
<dbReference type="Gramene" id="AUR62021180-RA">
    <property type="protein sequence ID" value="AUR62021180-RA:cds"/>
    <property type="gene ID" value="AUR62021180"/>
</dbReference>
<keyword evidence="5" id="KW-0812">Transmembrane</keyword>
<dbReference type="PANTHER" id="PTHR48063">
    <property type="entry name" value="LRR RECEPTOR-LIKE KINASE"/>
    <property type="match status" value="1"/>
</dbReference>
<organism evidence="13 14">
    <name type="scientific">Chenopodium quinoa</name>
    <name type="common">Quinoa</name>
    <dbReference type="NCBI Taxonomy" id="63459"/>
    <lineage>
        <taxon>Eukaryota</taxon>
        <taxon>Viridiplantae</taxon>
        <taxon>Streptophyta</taxon>
        <taxon>Embryophyta</taxon>
        <taxon>Tracheophyta</taxon>
        <taxon>Spermatophyta</taxon>
        <taxon>Magnoliopsida</taxon>
        <taxon>eudicotyledons</taxon>
        <taxon>Gunneridae</taxon>
        <taxon>Pentapetalae</taxon>
        <taxon>Caryophyllales</taxon>
        <taxon>Chenopodiaceae</taxon>
        <taxon>Chenopodioideae</taxon>
        <taxon>Atripliceae</taxon>
        <taxon>Chenopodium</taxon>
    </lineage>
</organism>
<dbReference type="PANTHER" id="PTHR48063:SF112">
    <property type="entry name" value="RECEPTOR LIKE PROTEIN 30-LIKE"/>
    <property type="match status" value="1"/>
</dbReference>
<dbReference type="GO" id="GO:0006952">
    <property type="term" value="P:defense response"/>
    <property type="evidence" value="ECO:0007669"/>
    <property type="project" value="UniProtKB-ARBA"/>
</dbReference>
<evidence type="ECO:0000313" key="14">
    <source>
        <dbReference type="Proteomes" id="UP000596660"/>
    </source>
</evidence>
<dbReference type="InterPro" id="IPR001611">
    <property type="entry name" value="Leu-rich_rpt"/>
</dbReference>
<dbReference type="AlphaFoldDB" id="A0A803M0C9"/>
<evidence type="ECO:0000256" key="9">
    <source>
        <dbReference type="ARBA" id="ARBA00023136"/>
    </source>
</evidence>
<reference evidence="13" key="1">
    <citation type="journal article" date="2017" name="Nature">
        <title>The genome of Chenopodium quinoa.</title>
        <authorList>
            <person name="Jarvis D.E."/>
            <person name="Ho Y.S."/>
            <person name="Lightfoot D.J."/>
            <person name="Schmoeckel S.M."/>
            <person name="Li B."/>
            <person name="Borm T.J.A."/>
            <person name="Ohyanagi H."/>
            <person name="Mineta K."/>
            <person name="Michell C.T."/>
            <person name="Saber N."/>
            <person name="Kharbatia N.M."/>
            <person name="Rupper R.R."/>
            <person name="Sharp A.R."/>
            <person name="Dally N."/>
            <person name="Boughton B.A."/>
            <person name="Woo Y.H."/>
            <person name="Gao G."/>
            <person name="Schijlen E.G.W.M."/>
            <person name="Guo X."/>
            <person name="Momin A.A."/>
            <person name="Negrao S."/>
            <person name="Al-Babili S."/>
            <person name="Gehring C."/>
            <person name="Roessner U."/>
            <person name="Jung C."/>
            <person name="Murphy K."/>
            <person name="Arold S.T."/>
            <person name="Gojobori T."/>
            <person name="van der Linden C.G."/>
            <person name="van Loo E.N."/>
            <person name="Jellen E.N."/>
            <person name="Maughan P.J."/>
            <person name="Tester M."/>
        </authorList>
    </citation>
    <scope>NUCLEOTIDE SEQUENCE [LARGE SCALE GENOMIC DNA]</scope>
    <source>
        <strain evidence="13">cv. PI 614886</strain>
    </source>
</reference>
<proteinExistence type="inferred from homology"/>
<dbReference type="PROSITE" id="PS51450">
    <property type="entry name" value="LRR"/>
    <property type="match status" value="1"/>
</dbReference>
<evidence type="ECO:0000256" key="3">
    <source>
        <dbReference type="ARBA" id="ARBA00022475"/>
    </source>
</evidence>
<evidence type="ECO:0000256" key="5">
    <source>
        <dbReference type="ARBA" id="ARBA00022692"/>
    </source>
</evidence>
<evidence type="ECO:0000256" key="6">
    <source>
        <dbReference type="ARBA" id="ARBA00022729"/>
    </source>
</evidence>
<dbReference type="InterPro" id="IPR003591">
    <property type="entry name" value="Leu-rich_rpt_typical-subtyp"/>
</dbReference>
<evidence type="ECO:0000259" key="11">
    <source>
        <dbReference type="Pfam" id="PF08263"/>
    </source>
</evidence>
<feature type="domain" description="Disease resistance R13L4/SHOC-2-like LRR" evidence="12">
    <location>
        <begin position="339"/>
        <end position="491"/>
    </location>
</feature>
<dbReference type="SMART" id="SM00369">
    <property type="entry name" value="LRR_TYP"/>
    <property type="match status" value="11"/>
</dbReference>
<evidence type="ECO:0000259" key="12">
    <source>
        <dbReference type="Pfam" id="PF23598"/>
    </source>
</evidence>
<dbReference type="Pfam" id="PF00560">
    <property type="entry name" value="LRR_1"/>
    <property type="match status" value="3"/>
</dbReference>
<dbReference type="GO" id="GO:0051707">
    <property type="term" value="P:response to other organism"/>
    <property type="evidence" value="ECO:0007669"/>
    <property type="project" value="UniProtKB-ARBA"/>
</dbReference>
<keyword evidence="10" id="KW-0325">Glycoprotein</keyword>
<reference evidence="13" key="2">
    <citation type="submission" date="2021-03" db="UniProtKB">
        <authorList>
            <consortium name="EnsemblPlants"/>
        </authorList>
    </citation>
    <scope>IDENTIFICATION</scope>
</reference>
<dbReference type="SUPFAM" id="SSF52047">
    <property type="entry name" value="RNI-like"/>
    <property type="match status" value="1"/>
</dbReference>
<dbReference type="FunFam" id="3.80.10.10:FF:000383">
    <property type="entry name" value="Leucine-rich repeat receptor protein kinase EMS1"/>
    <property type="match status" value="1"/>
</dbReference>
<dbReference type="Proteomes" id="UP000596660">
    <property type="component" value="Unplaced"/>
</dbReference>
<dbReference type="Pfam" id="PF23598">
    <property type="entry name" value="LRR_14"/>
    <property type="match status" value="2"/>
</dbReference>
<evidence type="ECO:0000256" key="4">
    <source>
        <dbReference type="ARBA" id="ARBA00022614"/>
    </source>
</evidence>
<dbReference type="PRINTS" id="PR00019">
    <property type="entry name" value="LEURICHRPT"/>
</dbReference>
<accession>A0A803M0C9</accession>
<dbReference type="InterPro" id="IPR055414">
    <property type="entry name" value="LRR_R13L4/SHOC2-like"/>
</dbReference>
<dbReference type="SUPFAM" id="SSF52058">
    <property type="entry name" value="L domain-like"/>
    <property type="match status" value="2"/>
</dbReference>
<evidence type="ECO:0000313" key="13">
    <source>
        <dbReference type="EnsemblPlants" id="AUR62021180-RA:cds"/>
    </source>
</evidence>
<dbReference type="EnsemblPlants" id="AUR62021180-RA">
    <property type="protein sequence ID" value="AUR62021180-RA:cds"/>
    <property type="gene ID" value="AUR62021180"/>
</dbReference>
<dbReference type="Pfam" id="PF08263">
    <property type="entry name" value="LRRNT_2"/>
    <property type="match status" value="1"/>
</dbReference>
<dbReference type="GO" id="GO:0005886">
    <property type="term" value="C:plasma membrane"/>
    <property type="evidence" value="ECO:0007669"/>
    <property type="project" value="UniProtKB-SubCell"/>
</dbReference>
<keyword evidence="9" id="KW-0472">Membrane</keyword>
<evidence type="ECO:0000256" key="2">
    <source>
        <dbReference type="ARBA" id="ARBA00009592"/>
    </source>
</evidence>
<dbReference type="InterPro" id="IPR013210">
    <property type="entry name" value="LRR_N_plant-typ"/>
</dbReference>
<sequence>MLALDYAKLRSNRLVENDPNVCHGMKSLDNDMILATSKCLFAAAAGNSSSILCKQRERQALLKIKQILIAHNSSVKVGSWVGENCCQWQGVGFDYVTGNIILLNIINPDPNICSTSGRICYDDGCYYNSRCLEIKDGSLDHNIFGSMITILQGLKYLTHLKLYGLIFGRESTRIMSFSKVIGTMTQLRYLNLSSVGLVGEILSQIGNLTNLQVLDLSNNFLQGNVPPQIGNLTNLQVLYLSDNNLEGNVPPQIGNLTNLQVLDLSNNQFDRELRIMRWASSLSNLQFLDLSNIDLSQLTVDAWRILSQLPSLSHLGLSGCNLKNNHLSHVFSNDSAIILNTLHYLDLSSNLLKNPLTILGNLSSLSFLDLSNNLLEGSVPGWLKNMRSLQVLNLARNGFSHVENDNKLSGEIPDFLGQLTEIEHLDISQNYIQGKVSLSHLGSLSKLSYLDMSYNNLSLDITSKWLPPFQLNTFRMTSCKINHSPQWLQTQTRIQDLDLSNTGISGKPHEWFINTTSLLRLNLSNNFLTGPLQKQLSLGQWDVDGSFIDLSSNQFSGPILLSFGKDYCGISSLQLNNNSLTGHIPSSLWNCTQLQILDLSRNKLSGLIPPWTSDQLLNLYVLRLQENQLGEVNSKEDSTILKNLCKLRDLNILDLQNNRLSGTIPNCWESSTLQVINLSSNNLSGVIPCSLGNISSLEYLHLSDNKLGGHIPSRLSNLTQLRLLNLGGNELAGAIPKWFDTSFSSLEVLRLPRNKFRGSVPKEL</sequence>
<dbReference type="Gene3D" id="3.80.10.10">
    <property type="entry name" value="Ribonuclease Inhibitor"/>
    <property type="match status" value="4"/>
</dbReference>
<protein>
    <submittedName>
        <fullName evidence="13">Uncharacterized protein</fullName>
    </submittedName>
</protein>
<feature type="domain" description="Leucine-rich repeat-containing N-terminal plant-type" evidence="11">
    <location>
        <begin position="56"/>
        <end position="91"/>
    </location>
</feature>
<dbReference type="Pfam" id="PF13855">
    <property type="entry name" value="LRR_8"/>
    <property type="match status" value="1"/>
</dbReference>
<comment type="similarity">
    <text evidence="2">Belongs to the RLP family.</text>
</comment>
<keyword evidence="8" id="KW-1133">Transmembrane helix</keyword>
<keyword evidence="6" id="KW-0732">Signal</keyword>
<feature type="domain" description="Disease resistance R13L4/SHOC-2-like LRR" evidence="12">
    <location>
        <begin position="178"/>
        <end position="267"/>
    </location>
</feature>
<dbReference type="InterPro" id="IPR032675">
    <property type="entry name" value="LRR_dom_sf"/>
</dbReference>
<dbReference type="OMA" id="RIMRWAS"/>
<keyword evidence="3" id="KW-1003">Cell membrane</keyword>
<keyword evidence="4" id="KW-0433">Leucine-rich repeat</keyword>
<evidence type="ECO:0000256" key="8">
    <source>
        <dbReference type="ARBA" id="ARBA00022989"/>
    </source>
</evidence>